<dbReference type="EMBL" id="LFJN01000002">
    <property type="protein sequence ID" value="KPI45185.1"/>
    <property type="molecule type" value="Genomic_DNA"/>
</dbReference>
<dbReference type="PANTHER" id="PTHR36986:SF1">
    <property type="entry name" value="UPF0643 PROTEIN PB2B2.08"/>
    <property type="match status" value="1"/>
</dbReference>
<dbReference type="RefSeq" id="XP_018005148.1">
    <property type="nucleotide sequence ID" value="XM_018142281.1"/>
</dbReference>
<dbReference type="PANTHER" id="PTHR36986">
    <property type="entry name" value="UPF0643 PROTEIN PB2B2.08"/>
    <property type="match status" value="1"/>
</dbReference>
<dbReference type="OrthoDB" id="2140489at2759"/>
<evidence type="ECO:0000313" key="2">
    <source>
        <dbReference type="Proteomes" id="UP000038010"/>
    </source>
</evidence>
<dbReference type="GeneID" id="28734161"/>
<gene>
    <name evidence="1" type="ORF">AB675_2319</name>
</gene>
<sequence length="204" mass="23347">MTATVATAWSSNLSPVDKVALMPELFASSPYLDREHLLDLKPLDEQSRLFALALSTLQPRTPEYATTKYEDSLDLDLVLAKLKDLLQEADLQWKHQDFYVVEFRSQLKPQIDNPLLFKLDKESHREANTSGGLLKYWYGEPDAERRNLATCFWTNKEAAIAGGRGPLHKQARAIIPQMYESIHVKGLRFAITDAAREWKLEPYL</sequence>
<dbReference type="VEuPathDB" id="FungiDB:AB675_2319"/>
<evidence type="ECO:0000313" key="1">
    <source>
        <dbReference type="EMBL" id="KPI45185.1"/>
    </source>
</evidence>
<accession>A0A0N1HXE3</accession>
<dbReference type="Proteomes" id="UP000038010">
    <property type="component" value="Unassembled WGS sequence"/>
</dbReference>
<dbReference type="AlphaFoldDB" id="A0A0N1HXE3"/>
<comment type="caution">
    <text evidence="1">The sequence shown here is derived from an EMBL/GenBank/DDBJ whole genome shotgun (WGS) entry which is preliminary data.</text>
</comment>
<organism evidence="1 2">
    <name type="scientific">Cyphellophora attinorum</name>
    <dbReference type="NCBI Taxonomy" id="1664694"/>
    <lineage>
        <taxon>Eukaryota</taxon>
        <taxon>Fungi</taxon>
        <taxon>Dikarya</taxon>
        <taxon>Ascomycota</taxon>
        <taxon>Pezizomycotina</taxon>
        <taxon>Eurotiomycetes</taxon>
        <taxon>Chaetothyriomycetidae</taxon>
        <taxon>Chaetothyriales</taxon>
        <taxon>Cyphellophoraceae</taxon>
        <taxon>Cyphellophora</taxon>
    </lineage>
</organism>
<protein>
    <submittedName>
        <fullName evidence="1">Uncharacterized protein</fullName>
    </submittedName>
</protein>
<reference evidence="1 2" key="1">
    <citation type="submission" date="2015-06" db="EMBL/GenBank/DDBJ databases">
        <title>Draft genome of the ant-associated black yeast Phialophora attae CBS 131958.</title>
        <authorList>
            <person name="Moreno L.F."/>
            <person name="Stielow B.J."/>
            <person name="de Hoog S."/>
            <person name="Vicente V.A."/>
            <person name="Weiss V.A."/>
            <person name="de Vries M."/>
            <person name="Cruz L.M."/>
            <person name="Souza E.M."/>
        </authorList>
    </citation>
    <scope>NUCLEOTIDE SEQUENCE [LARGE SCALE GENOMIC DNA]</scope>
    <source>
        <strain evidence="1 2">CBS 131958</strain>
    </source>
</reference>
<proteinExistence type="predicted"/>
<keyword evidence="2" id="KW-1185">Reference proteome</keyword>
<name>A0A0N1HXE3_9EURO</name>